<dbReference type="Proteomes" id="UP000324222">
    <property type="component" value="Unassembled WGS sequence"/>
</dbReference>
<proteinExistence type="predicted"/>
<evidence type="ECO:0000256" key="1">
    <source>
        <dbReference type="SAM" id="MobiDB-lite"/>
    </source>
</evidence>
<sequence length="110" mass="12494">MKLTFTWRPTSPHLPDPHHLIFAVKIKQRGTYKHFSPLPLPLSLFPTSVLMGQVQSRSRPLSSPTDMDTYGQKLPNTPARTPEMTGVCPVKKKAYEFLPKYIPTNMLTCI</sequence>
<evidence type="ECO:0000313" key="2">
    <source>
        <dbReference type="EMBL" id="MPC79557.1"/>
    </source>
</evidence>
<gene>
    <name evidence="2" type="ORF">E2C01_074088</name>
</gene>
<dbReference type="EMBL" id="VSRR010051437">
    <property type="protein sequence ID" value="MPC79557.1"/>
    <property type="molecule type" value="Genomic_DNA"/>
</dbReference>
<feature type="region of interest" description="Disordered" evidence="1">
    <location>
        <begin position="55"/>
        <end position="83"/>
    </location>
</feature>
<comment type="caution">
    <text evidence="2">The sequence shown here is derived from an EMBL/GenBank/DDBJ whole genome shotgun (WGS) entry which is preliminary data.</text>
</comment>
<keyword evidence="3" id="KW-1185">Reference proteome</keyword>
<protein>
    <submittedName>
        <fullName evidence="2">Uncharacterized protein</fullName>
    </submittedName>
</protein>
<evidence type="ECO:0000313" key="3">
    <source>
        <dbReference type="Proteomes" id="UP000324222"/>
    </source>
</evidence>
<organism evidence="2 3">
    <name type="scientific">Portunus trituberculatus</name>
    <name type="common">Swimming crab</name>
    <name type="synonym">Neptunus trituberculatus</name>
    <dbReference type="NCBI Taxonomy" id="210409"/>
    <lineage>
        <taxon>Eukaryota</taxon>
        <taxon>Metazoa</taxon>
        <taxon>Ecdysozoa</taxon>
        <taxon>Arthropoda</taxon>
        <taxon>Crustacea</taxon>
        <taxon>Multicrustacea</taxon>
        <taxon>Malacostraca</taxon>
        <taxon>Eumalacostraca</taxon>
        <taxon>Eucarida</taxon>
        <taxon>Decapoda</taxon>
        <taxon>Pleocyemata</taxon>
        <taxon>Brachyura</taxon>
        <taxon>Eubrachyura</taxon>
        <taxon>Portunoidea</taxon>
        <taxon>Portunidae</taxon>
        <taxon>Portuninae</taxon>
        <taxon>Portunus</taxon>
    </lineage>
</organism>
<feature type="compositionally biased region" description="Polar residues" evidence="1">
    <location>
        <begin position="55"/>
        <end position="66"/>
    </location>
</feature>
<accession>A0A5B7IDE6</accession>
<name>A0A5B7IDE6_PORTR</name>
<reference evidence="2 3" key="1">
    <citation type="submission" date="2019-05" db="EMBL/GenBank/DDBJ databases">
        <title>Another draft genome of Portunus trituberculatus and its Hox gene families provides insights of decapod evolution.</title>
        <authorList>
            <person name="Jeong J.-H."/>
            <person name="Song I."/>
            <person name="Kim S."/>
            <person name="Choi T."/>
            <person name="Kim D."/>
            <person name="Ryu S."/>
            <person name="Kim W."/>
        </authorList>
    </citation>
    <scope>NUCLEOTIDE SEQUENCE [LARGE SCALE GENOMIC DNA]</scope>
    <source>
        <tissue evidence="2">Muscle</tissue>
    </source>
</reference>
<dbReference type="AlphaFoldDB" id="A0A5B7IDE6"/>